<gene>
    <name evidence="5" type="ORF">ZT3D7_G224</name>
</gene>
<dbReference type="InterPro" id="IPR001394">
    <property type="entry name" value="Peptidase_C19_UCH"/>
</dbReference>
<evidence type="ECO:0008006" key="7">
    <source>
        <dbReference type="Google" id="ProtNLM"/>
    </source>
</evidence>
<dbReference type="InterPro" id="IPR028889">
    <property type="entry name" value="USP"/>
</dbReference>
<dbReference type="GO" id="GO:0005634">
    <property type="term" value="C:nucleus"/>
    <property type="evidence" value="ECO:0007669"/>
    <property type="project" value="TreeGrafter"/>
</dbReference>
<dbReference type="SUPFAM" id="SSF54001">
    <property type="entry name" value="Cysteine proteinases"/>
    <property type="match status" value="1"/>
</dbReference>
<keyword evidence="1" id="KW-0175">Coiled coil</keyword>
<name>A0A1X7RCX0_ZYMT9</name>
<dbReference type="InterPro" id="IPR038765">
    <property type="entry name" value="Papain-like_cys_pep_sf"/>
</dbReference>
<feature type="region of interest" description="Disordered" evidence="2">
    <location>
        <begin position="69"/>
        <end position="99"/>
    </location>
</feature>
<keyword evidence="6" id="KW-1185">Reference proteome</keyword>
<dbReference type="Pfam" id="PF08313">
    <property type="entry name" value="SCA7"/>
    <property type="match status" value="3"/>
</dbReference>
<dbReference type="InterPro" id="IPR013243">
    <property type="entry name" value="SCA7_dom"/>
</dbReference>
<dbReference type="CDD" id="cd02257">
    <property type="entry name" value="Peptidase_C19"/>
    <property type="match status" value="1"/>
</dbReference>
<evidence type="ECO:0000313" key="5">
    <source>
        <dbReference type="EMBL" id="SMQ45080.1"/>
    </source>
</evidence>
<feature type="region of interest" description="Disordered" evidence="2">
    <location>
        <begin position="1597"/>
        <end position="1646"/>
    </location>
</feature>
<dbReference type="PANTHER" id="PTHR24006">
    <property type="entry name" value="UBIQUITIN CARBOXYL-TERMINAL HYDROLASE"/>
    <property type="match status" value="1"/>
</dbReference>
<evidence type="ECO:0000256" key="1">
    <source>
        <dbReference type="SAM" id="Coils"/>
    </source>
</evidence>
<sequence>MAEPPLAPQLDHIDPDQHCAVGLVRTVDQTVFGRCQCRLSCKRHSEAQKAAVPDRSRPYHELLARQPMSLGHSQDQSAPRPAPGLPAPGSSTSPAQPQSAMTLKKVIVIDPDVHCAVSFDDGTQCNRPFSCDVHEDREREIVPGRTADLSILRRLWALNSSRLPQTAVNPDTNCAVRLELTTLCAQNLNCSLHSPAQKIEVEGRSLPFGQLLQIQQSQLARRIAAARGYGLAMAGIQTGAPETTRLRRRYRRDGMQNADFDPGAYGDAPNPEEPSLQHSGRNMTRLRQIMYGTNPNDPDQDILSILPAESVRTISETNSSVFRDGSDFHFAFSKRKIVSTLPRFRNHLASAIAKDACLISAMGTDFALDEIMANAVMASLRRILPRVAVDLLNLNVALKSVLLHHALRLTQHAGSAKPKVKFTLKTAVIDNKPSITFELRHFEPALWNTDTIRVALPITSEPNESSVPQPEEFYDFGEVYSGDSWLGLDIPKARARKLTEIASYVVSRLHNCMAKRTDVCRCLAMLSQSFGVPLLVGPETLEQVDAAMTADLAVYDSQRGVIVASNEARRSAPWLPDISDIPSDRVARSVVECINARYLLTRDVWLAWADGSNVADMHCQYGDELFMQDCMCSSVGAQQELHRCLCGKMTLCKDLEAVPDVSSNTFTRLCPNCRGSRSLPDFEFGQVLQPVYGMQSQSNRIQQSKRHSQAKQPSQSKPNDGQIKPKAVRIQDLQAQIKLLQAALNEKQDSSSDEHKRVRGCINTLINQEHALVFPRKSQPDKRAEELQSAYDALLPAYIPGDQTSEGGWTDAYFKTPIASTNSRLMCSIDTDHPIVGHEDRCREHVYWNMFLTRYYANLLAASNPSISLKILHDLDAATTSADVDTLVERLDHLYLIRLQLPWSGTKRLEEAFDSDFLEDFAEQCRTGVPLLSACQNITRQDTINSVSLWRMSGRKTTLNDDQLKDIDDVRKFFRDAERQSGRQFPRINNVPYFFKGGPVPNDWSFSRIYSIFRGRLDVIERSCGRRHQVTFTVPKLACAVFILICYGVEARPNMLLDVPVSIYTRHLLLMSIGKNDHSKAMTCGFHPGAAIAIENFSFAECNLLVEPWSCNSAKGNRDDEVASVQADFRENLKNENLPHWPAELRPLDTEVTRIYITNAVPSDEDSAPGFEIGGRGDRRDSESVHGVVARRNMKNLGQTCYMSVVLQTCHDNAHLRVSIEDDANMIFKEHTGMDDSQFLPRGEFVANLSPAEIQQFRRSTLAKQKLLLYSLRNLFAELDNGGSQLPAHSTDRILNRIAELDNKWQNDANESAELLHMLVTTMVSASDRSEPTGRGALARLGNQQASDNKAGTLLPDIKVDAQRHMAAFRNEGHDSPLTSMLYSQLVSEVPCPDCACVSRGFEHPNVFYLDFPSGDHEGQVFDLAGLLAEWQHDVLDADSGHTCEFNSQHTRSFDKHRCVTYAADYLCLAFRRGVSGSMNIFNQVDCPDLLNISDLKQQQKLPSSVFARGMPGVEPIELPDASNIDIADDYELVGVNNWVGGHYIYYVRDKGPNGGWIMFNDIHDTPTKKAPQEAWAQGELVHYVIYRRVLQQDAEPIDVSTRRPHQESQVERTGTERQTSRTHARGPSTDMQAGRNVVGRTGANEDVSTANSVRLREVEVQSLEISLAEKIKAVEVRERDASRLRDQLIAIRGLRDDYRAAIGRIEDRVGRDEEFANELIHNLRQSQQQLQRQIEPLQAEHQNLEEQCVRAANNLAVQKEGAEQEISELKDKLLALLN</sequence>
<feature type="region of interest" description="Disordered" evidence="2">
    <location>
        <begin position="695"/>
        <end position="724"/>
    </location>
</feature>
<dbReference type="InterPro" id="IPR050164">
    <property type="entry name" value="Peptidase_C19"/>
</dbReference>
<dbReference type="STRING" id="1276538.A0A1X7RCX0"/>
<dbReference type="PROSITE" id="PS51505">
    <property type="entry name" value="SCA7"/>
    <property type="match status" value="3"/>
</dbReference>
<feature type="domain" description="SCA7" evidence="4">
    <location>
        <begin position="102"/>
        <end position="168"/>
    </location>
</feature>
<dbReference type="EMBL" id="LT853692">
    <property type="protein sequence ID" value="SMQ45080.1"/>
    <property type="molecule type" value="Genomic_DNA"/>
</dbReference>
<organism evidence="5 6">
    <name type="scientific">Zymoseptoria tritici (strain ST99CH_3D7)</name>
    <dbReference type="NCBI Taxonomy" id="1276538"/>
    <lineage>
        <taxon>Eukaryota</taxon>
        <taxon>Fungi</taxon>
        <taxon>Dikarya</taxon>
        <taxon>Ascomycota</taxon>
        <taxon>Pezizomycotina</taxon>
        <taxon>Dothideomycetes</taxon>
        <taxon>Dothideomycetidae</taxon>
        <taxon>Mycosphaerellales</taxon>
        <taxon>Mycosphaerellaceae</taxon>
        <taxon>Zymoseptoria</taxon>
    </lineage>
</organism>
<evidence type="ECO:0000259" key="3">
    <source>
        <dbReference type="PROSITE" id="PS50235"/>
    </source>
</evidence>
<evidence type="ECO:0000313" key="6">
    <source>
        <dbReference type="Proteomes" id="UP000215127"/>
    </source>
</evidence>
<dbReference type="GO" id="GO:0004843">
    <property type="term" value="F:cysteine-type deubiquitinase activity"/>
    <property type="evidence" value="ECO:0007669"/>
    <property type="project" value="InterPro"/>
</dbReference>
<dbReference type="Proteomes" id="UP000215127">
    <property type="component" value="Chromosome 1"/>
</dbReference>
<accession>A0A1X7RCX0</accession>
<feature type="domain" description="USP" evidence="3">
    <location>
        <begin position="1192"/>
        <end position="1590"/>
    </location>
</feature>
<dbReference type="GO" id="GO:0016579">
    <property type="term" value="P:protein deubiquitination"/>
    <property type="evidence" value="ECO:0007669"/>
    <property type="project" value="InterPro"/>
</dbReference>
<evidence type="ECO:0000256" key="2">
    <source>
        <dbReference type="SAM" id="MobiDB-lite"/>
    </source>
</evidence>
<feature type="domain" description="SCA7" evidence="4">
    <location>
        <begin position="161"/>
        <end position="227"/>
    </location>
</feature>
<feature type="compositionally biased region" description="Polar residues" evidence="2">
    <location>
        <begin position="710"/>
        <end position="719"/>
    </location>
</feature>
<feature type="domain" description="SCA7" evidence="4">
    <location>
        <begin position="6"/>
        <end position="78"/>
    </location>
</feature>
<feature type="compositionally biased region" description="Basic and acidic residues" evidence="2">
    <location>
        <begin position="1601"/>
        <end position="1620"/>
    </location>
</feature>
<dbReference type="Pfam" id="PF00443">
    <property type="entry name" value="UCH"/>
    <property type="match status" value="1"/>
</dbReference>
<feature type="region of interest" description="Disordered" evidence="2">
    <location>
        <begin position="255"/>
        <end position="278"/>
    </location>
</feature>
<dbReference type="Gene3D" id="3.90.70.10">
    <property type="entry name" value="Cysteine proteinases"/>
    <property type="match status" value="1"/>
</dbReference>
<dbReference type="PROSITE" id="PS50235">
    <property type="entry name" value="USP_3"/>
    <property type="match status" value="1"/>
</dbReference>
<evidence type="ECO:0000259" key="4">
    <source>
        <dbReference type="PROSITE" id="PS51505"/>
    </source>
</evidence>
<reference evidence="5 6" key="1">
    <citation type="submission" date="2016-06" db="EMBL/GenBank/DDBJ databases">
        <authorList>
            <person name="Kjaerup R.B."/>
            <person name="Dalgaard T.S."/>
            <person name="Juul-Madsen H.R."/>
        </authorList>
    </citation>
    <scope>NUCLEOTIDE SEQUENCE [LARGE SCALE GENOMIC DNA]</scope>
</reference>
<protein>
    <recommendedName>
        <fullName evidence="7">USP domain-containing protein</fullName>
    </recommendedName>
</protein>
<proteinExistence type="predicted"/>
<feature type="coiled-coil region" evidence="1">
    <location>
        <begin position="1714"/>
        <end position="1773"/>
    </location>
</feature>
<dbReference type="GO" id="GO:0005829">
    <property type="term" value="C:cytosol"/>
    <property type="evidence" value="ECO:0007669"/>
    <property type="project" value="TreeGrafter"/>
</dbReference>